<dbReference type="RefSeq" id="WP_233124103.1">
    <property type="nucleotide sequence ID" value="NZ_BMKF01000002.1"/>
</dbReference>
<keyword evidence="2" id="KW-1185">Reference proteome</keyword>
<evidence type="ECO:0000313" key="1">
    <source>
        <dbReference type="EMBL" id="GGB78511.1"/>
    </source>
</evidence>
<evidence type="ECO:0000313" key="2">
    <source>
        <dbReference type="Proteomes" id="UP000628854"/>
    </source>
</evidence>
<reference evidence="2" key="1">
    <citation type="journal article" date="2019" name="Int. J. Syst. Evol. Microbiol.">
        <title>The Global Catalogue of Microorganisms (GCM) 10K type strain sequencing project: providing services to taxonomists for standard genome sequencing and annotation.</title>
        <authorList>
            <consortium name="The Broad Institute Genomics Platform"/>
            <consortium name="The Broad Institute Genome Sequencing Center for Infectious Disease"/>
            <person name="Wu L."/>
            <person name="Ma J."/>
        </authorList>
    </citation>
    <scope>NUCLEOTIDE SEQUENCE [LARGE SCALE GENOMIC DNA]</scope>
    <source>
        <strain evidence="2">CGMCC 1.15928</strain>
    </source>
</reference>
<dbReference type="PROSITE" id="PS51257">
    <property type="entry name" value="PROKAR_LIPOPROTEIN"/>
    <property type="match status" value="1"/>
</dbReference>
<name>A0ABQ1JYH4_9PROT</name>
<accession>A0ABQ1JYH4</accession>
<sequence length="185" mass="20392">MRVFAVLAAGLFIASCGSNPLSRALDTRQNAGPCPPVSALYEASRIVEVVGDEPVFTNIAYTGEITGVELICRYVDDRPLRAEVEIDFAFGKGPKADSNRHSYTYWVAVTRRSSKVLAKEYFTVDATYDSRGIDGRKEIIQDIVIPRADDTISGANFEVVVGFDLTDDQLAFNREGRRFRLDAGS</sequence>
<protein>
    <recommendedName>
        <fullName evidence="3">DUF4352 domain-containing protein</fullName>
    </recommendedName>
</protein>
<proteinExistence type="predicted"/>
<dbReference type="Proteomes" id="UP000628854">
    <property type="component" value="Unassembled WGS sequence"/>
</dbReference>
<gene>
    <name evidence="1" type="ORF">GCM10011503_29170</name>
</gene>
<comment type="caution">
    <text evidence="1">The sequence shown here is derived from an EMBL/GenBank/DDBJ whole genome shotgun (WGS) entry which is preliminary data.</text>
</comment>
<organism evidence="1 2">
    <name type="scientific">Henriciella pelagia</name>
    <dbReference type="NCBI Taxonomy" id="1977912"/>
    <lineage>
        <taxon>Bacteria</taxon>
        <taxon>Pseudomonadati</taxon>
        <taxon>Pseudomonadota</taxon>
        <taxon>Alphaproteobacteria</taxon>
        <taxon>Hyphomonadales</taxon>
        <taxon>Hyphomonadaceae</taxon>
        <taxon>Henriciella</taxon>
    </lineage>
</organism>
<dbReference type="EMBL" id="BMKF01000002">
    <property type="protein sequence ID" value="GGB78511.1"/>
    <property type="molecule type" value="Genomic_DNA"/>
</dbReference>
<evidence type="ECO:0008006" key="3">
    <source>
        <dbReference type="Google" id="ProtNLM"/>
    </source>
</evidence>